<name>A0A2M3ZNW3_9DIPT</name>
<proteinExistence type="predicted"/>
<evidence type="ECO:0000313" key="1">
    <source>
        <dbReference type="EMBL" id="MBW30193.1"/>
    </source>
</evidence>
<dbReference type="EMBL" id="GGFM01009442">
    <property type="protein sequence ID" value="MBW30193.1"/>
    <property type="molecule type" value="Transcribed_RNA"/>
</dbReference>
<accession>A0A2M3ZNW3</accession>
<dbReference type="AlphaFoldDB" id="A0A2M3ZNW3"/>
<reference evidence="1" key="1">
    <citation type="submission" date="2018-01" db="EMBL/GenBank/DDBJ databases">
        <title>An insight into the sialome of Amazonian anophelines.</title>
        <authorList>
            <person name="Ribeiro J.M."/>
            <person name="Scarpassa V."/>
            <person name="Calvo E."/>
        </authorList>
    </citation>
    <scope>NUCLEOTIDE SEQUENCE</scope>
    <source>
        <tissue evidence="1">Salivary glands</tissue>
    </source>
</reference>
<organism evidence="1">
    <name type="scientific">Anopheles braziliensis</name>
    <dbReference type="NCBI Taxonomy" id="58242"/>
    <lineage>
        <taxon>Eukaryota</taxon>
        <taxon>Metazoa</taxon>
        <taxon>Ecdysozoa</taxon>
        <taxon>Arthropoda</taxon>
        <taxon>Hexapoda</taxon>
        <taxon>Insecta</taxon>
        <taxon>Pterygota</taxon>
        <taxon>Neoptera</taxon>
        <taxon>Endopterygota</taxon>
        <taxon>Diptera</taxon>
        <taxon>Nematocera</taxon>
        <taxon>Culicoidea</taxon>
        <taxon>Culicidae</taxon>
        <taxon>Anophelinae</taxon>
        <taxon>Anopheles</taxon>
    </lineage>
</organism>
<protein>
    <submittedName>
        <fullName evidence="1">Putative secreted peptide</fullName>
    </submittedName>
</protein>
<sequence>MSIPPLFSICFERFISFLWFAAWNTSCSCFCSEAFKFLVSIVYHAGSVLGRVVMTSWKRMYSSTAFGLSSSSSGVV</sequence>